<dbReference type="InterPro" id="IPR035906">
    <property type="entry name" value="MetI-like_sf"/>
</dbReference>
<organism evidence="9 10">
    <name type="scientific">Stella humosa</name>
    <dbReference type="NCBI Taxonomy" id="94"/>
    <lineage>
        <taxon>Bacteria</taxon>
        <taxon>Pseudomonadati</taxon>
        <taxon>Pseudomonadota</taxon>
        <taxon>Alphaproteobacteria</taxon>
        <taxon>Rhodospirillales</taxon>
        <taxon>Stellaceae</taxon>
        <taxon>Stella</taxon>
    </lineage>
</organism>
<keyword evidence="4 7" id="KW-0812">Transmembrane</keyword>
<dbReference type="InterPro" id="IPR000515">
    <property type="entry name" value="MetI-like"/>
</dbReference>
<comment type="caution">
    <text evidence="9">The sequence shown here is derived from an EMBL/GenBank/DDBJ whole genome shotgun (WGS) entry which is preliminary data.</text>
</comment>
<dbReference type="PROSITE" id="PS50928">
    <property type="entry name" value="ABC_TM1"/>
    <property type="match status" value="1"/>
</dbReference>
<proteinExistence type="inferred from homology"/>
<dbReference type="Proteomes" id="UP000278222">
    <property type="component" value="Unassembled WGS sequence"/>
</dbReference>
<feature type="transmembrane region" description="Helical" evidence="7">
    <location>
        <begin position="185"/>
        <end position="206"/>
    </location>
</feature>
<sequence length="271" mass="29122">MRRPAPATVRWLILVVLLLAWEFVPGTGLVPELFLPALSKTLTVLWQGRVEYGQNLLVTLYEVGFAMLIACGVGIFVGALVGGIAVLRNLLLPVFSSLYAVPIVILYPIFTAWFGIGSESKIAFAGIYGFFPVMLSTAAGIRTIDPQLLLAARSMGATIWQQITRVIIPASIPTVLAGLRLGGALTIIGVVVSEMLTSAAGIGYLVSRYRTILDSPRVFAAVLLILVLSVLFDLLARFVERRTLVWQTAGRQGRTMSVAARRPTAATPAVA</sequence>
<dbReference type="CDD" id="cd06261">
    <property type="entry name" value="TM_PBP2"/>
    <property type="match status" value="1"/>
</dbReference>
<dbReference type="GO" id="GO:0055085">
    <property type="term" value="P:transmembrane transport"/>
    <property type="evidence" value="ECO:0007669"/>
    <property type="project" value="InterPro"/>
</dbReference>
<feature type="domain" description="ABC transmembrane type-1" evidence="8">
    <location>
        <begin position="56"/>
        <end position="236"/>
    </location>
</feature>
<dbReference type="EMBL" id="RJKX01000011">
    <property type="protein sequence ID" value="ROQ01996.1"/>
    <property type="molecule type" value="Genomic_DNA"/>
</dbReference>
<comment type="subcellular location">
    <subcellularLocation>
        <location evidence="1 7">Cell membrane</location>
        <topology evidence="1 7">Multi-pass membrane protein</topology>
    </subcellularLocation>
</comment>
<evidence type="ECO:0000256" key="7">
    <source>
        <dbReference type="RuleBase" id="RU363032"/>
    </source>
</evidence>
<dbReference type="Pfam" id="PF00528">
    <property type="entry name" value="BPD_transp_1"/>
    <property type="match status" value="1"/>
</dbReference>
<evidence type="ECO:0000256" key="5">
    <source>
        <dbReference type="ARBA" id="ARBA00022989"/>
    </source>
</evidence>
<accession>A0A3N1MLX1</accession>
<keyword evidence="2 7" id="KW-0813">Transport</keyword>
<feature type="transmembrane region" description="Helical" evidence="7">
    <location>
        <begin position="218"/>
        <end position="239"/>
    </location>
</feature>
<protein>
    <submittedName>
        <fullName evidence="9">NitT/TauT family transport system permease protein/taurine transport system permease protein</fullName>
    </submittedName>
</protein>
<evidence type="ECO:0000256" key="6">
    <source>
        <dbReference type="ARBA" id="ARBA00023136"/>
    </source>
</evidence>
<dbReference type="RefSeq" id="WP_123688699.1">
    <property type="nucleotide sequence ID" value="NZ_AP019700.1"/>
</dbReference>
<evidence type="ECO:0000259" key="8">
    <source>
        <dbReference type="PROSITE" id="PS50928"/>
    </source>
</evidence>
<keyword evidence="6 7" id="KW-0472">Membrane</keyword>
<evidence type="ECO:0000313" key="9">
    <source>
        <dbReference type="EMBL" id="ROQ01996.1"/>
    </source>
</evidence>
<dbReference type="PANTHER" id="PTHR30151">
    <property type="entry name" value="ALKANE SULFONATE ABC TRANSPORTER-RELATED, MEMBRANE SUBUNIT"/>
    <property type="match status" value="1"/>
</dbReference>
<keyword evidence="5 7" id="KW-1133">Transmembrane helix</keyword>
<evidence type="ECO:0000256" key="4">
    <source>
        <dbReference type="ARBA" id="ARBA00022692"/>
    </source>
</evidence>
<dbReference type="Gene3D" id="1.10.3720.10">
    <property type="entry name" value="MetI-like"/>
    <property type="match status" value="1"/>
</dbReference>
<keyword evidence="3" id="KW-1003">Cell membrane</keyword>
<evidence type="ECO:0000256" key="1">
    <source>
        <dbReference type="ARBA" id="ARBA00004651"/>
    </source>
</evidence>
<evidence type="ECO:0000313" key="10">
    <source>
        <dbReference type="Proteomes" id="UP000278222"/>
    </source>
</evidence>
<feature type="transmembrane region" description="Helical" evidence="7">
    <location>
        <begin position="122"/>
        <end position="141"/>
    </location>
</feature>
<feature type="transmembrane region" description="Helical" evidence="7">
    <location>
        <begin position="63"/>
        <end position="87"/>
    </location>
</feature>
<dbReference type="SUPFAM" id="SSF161098">
    <property type="entry name" value="MetI-like"/>
    <property type="match status" value="1"/>
</dbReference>
<evidence type="ECO:0000256" key="3">
    <source>
        <dbReference type="ARBA" id="ARBA00022475"/>
    </source>
</evidence>
<dbReference type="AlphaFoldDB" id="A0A3N1MLX1"/>
<evidence type="ECO:0000256" key="2">
    <source>
        <dbReference type="ARBA" id="ARBA00022448"/>
    </source>
</evidence>
<feature type="transmembrane region" description="Helical" evidence="7">
    <location>
        <begin position="94"/>
        <end position="116"/>
    </location>
</feature>
<dbReference type="OrthoDB" id="8138334at2"/>
<dbReference type="GO" id="GO:0005886">
    <property type="term" value="C:plasma membrane"/>
    <property type="evidence" value="ECO:0007669"/>
    <property type="project" value="UniProtKB-SubCell"/>
</dbReference>
<gene>
    <name evidence="9" type="ORF">EDC65_1183</name>
</gene>
<comment type="similarity">
    <text evidence="7">Belongs to the binding-protein-dependent transport system permease family.</text>
</comment>
<keyword evidence="10" id="KW-1185">Reference proteome</keyword>
<reference evidence="9 10" key="1">
    <citation type="submission" date="2018-11" db="EMBL/GenBank/DDBJ databases">
        <title>Genomic Encyclopedia of Type Strains, Phase IV (KMG-IV): sequencing the most valuable type-strain genomes for metagenomic binning, comparative biology and taxonomic classification.</title>
        <authorList>
            <person name="Goeker M."/>
        </authorList>
    </citation>
    <scope>NUCLEOTIDE SEQUENCE [LARGE SCALE GENOMIC DNA]</scope>
    <source>
        <strain evidence="9 10">DSM 5900</strain>
    </source>
</reference>
<dbReference type="PANTHER" id="PTHR30151:SF0">
    <property type="entry name" value="ABC TRANSPORTER PERMEASE PROTEIN MJ0413-RELATED"/>
    <property type="match status" value="1"/>
</dbReference>
<name>A0A3N1MLX1_9PROT</name>